<organism evidence="2 3">
    <name type="scientific">Zeaxanthinibacter enoshimensis</name>
    <dbReference type="NCBI Taxonomy" id="392009"/>
    <lineage>
        <taxon>Bacteria</taxon>
        <taxon>Pseudomonadati</taxon>
        <taxon>Bacteroidota</taxon>
        <taxon>Flavobacteriia</taxon>
        <taxon>Flavobacteriales</taxon>
        <taxon>Flavobacteriaceae</taxon>
        <taxon>Zeaxanthinibacter</taxon>
    </lineage>
</organism>
<dbReference type="EMBL" id="SNYI01000002">
    <property type="protein sequence ID" value="TDQ30948.1"/>
    <property type="molecule type" value="Genomic_DNA"/>
</dbReference>
<dbReference type="OrthoDB" id="1524454at2"/>
<reference evidence="2 3" key="1">
    <citation type="submission" date="2019-03" db="EMBL/GenBank/DDBJ databases">
        <title>Genomic Encyclopedia of Archaeal and Bacterial Type Strains, Phase II (KMG-II): from individual species to whole genera.</title>
        <authorList>
            <person name="Goeker M."/>
        </authorList>
    </citation>
    <scope>NUCLEOTIDE SEQUENCE [LARGE SCALE GENOMIC DNA]</scope>
    <source>
        <strain evidence="2 3">DSM 18435</strain>
    </source>
</reference>
<dbReference type="AlphaFoldDB" id="A0A4R6TM86"/>
<protein>
    <submittedName>
        <fullName evidence="2">DinB family protein</fullName>
    </submittedName>
</protein>
<accession>A0A4R6TM86</accession>
<proteinExistence type="predicted"/>
<gene>
    <name evidence="2" type="ORF">CLV82_1646</name>
</gene>
<dbReference type="RefSeq" id="WP_133643813.1">
    <property type="nucleotide sequence ID" value="NZ_SNYI01000002.1"/>
</dbReference>
<dbReference type="InterPro" id="IPR024775">
    <property type="entry name" value="DinB-like"/>
</dbReference>
<name>A0A4R6TM86_9FLAO</name>
<keyword evidence="3" id="KW-1185">Reference proteome</keyword>
<dbReference type="InterPro" id="IPR034660">
    <property type="entry name" value="DinB/YfiT-like"/>
</dbReference>
<feature type="domain" description="DinB-like" evidence="1">
    <location>
        <begin position="35"/>
        <end position="189"/>
    </location>
</feature>
<evidence type="ECO:0000313" key="3">
    <source>
        <dbReference type="Proteomes" id="UP000295468"/>
    </source>
</evidence>
<dbReference type="Pfam" id="PF12867">
    <property type="entry name" value="DinB_2"/>
    <property type="match status" value="1"/>
</dbReference>
<evidence type="ECO:0000259" key="1">
    <source>
        <dbReference type="Pfam" id="PF12867"/>
    </source>
</evidence>
<sequence>MKKISIILFALLLVGFNLSDLKLTDEERAMAVDHLKQTRDNLMASVDGLSDEQLNFKNSPESWSVAECVEHLAISEKMIGEMLKGTLQSPANADMRSEVKMSDADILAMITNRDQKIKTAEAFEPSGQFGDFEQSLEAFKSARKSHIDYMKETEDDLRNHYAQMPFGTIDAYQAVLFMSGHTARHNAQIAEIMESPDFPEE</sequence>
<evidence type="ECO:0000313" key="2">
    <source>
        <dbReference type="EMBL" id="TDQ30948.1"/>
    </source>
</evidence>
<dbReference type="Proteomes" id="UP000295468">
    <property type="component" value="Unassembled WGS sequence"/>
</dbReference>
<dbReference type="Gene3D" id="1.20.120.450">
    <property type="entry name" value="dinb family like domain"/>
    <property type="match status" value="1"/>
</dbReference>
<comment type="caution">
    <text evidence="2">The sequence shown here is derived from an EMBL/GenBank/DDBJ whole genome shotgun (WGS) entry which is preliminary data.</text>
</comment>
<dbReference type="SUPFAM" id="SSF109854">
    <property type="entry name" value="DinB/YfiT-like putative metalloenzymes"/>
    <property type="match status" value="1"/>
</dbReference>